<dbReference type="InterPro" id="IPR052814">
    <property type="entry name" value="Peroxisomal_DnaJ"/>
</dbReference>
<feature type="region of interest" description="Disordered" evidence="2">
    <location>
        <begin position="122"/>
        <end position="257"/>
    </location>
</feature>
<dbReference type="InterPro" id="IPR026894">
    <property type="entry name" value="DnaJ_X"/>
</dbReference>
<feature type="compositionally biased region" description="Low complexity" evidence="2">
    <location>
        <begin position="125"/>
        <end position="138"/>
    </location>
</feature>
<dbReference type="FunFam" id="1.10.287.110:FF:000028">
    <property type="entry name" value="DnaJ domain protein"/>
    <property type="match status" value="1"/>
</dbReference>
<keyword evidence="5" id="KW-1185">Reference proteome</keyword>
<feature type="region of interest" description="Disordered" evidence="2">
    <location>
        <begin position="481"/>
        <end position="514"/>
    </location>
</feature>
<gene>
    <name evidence="4" type="ORF">B0J13DRAFT_546246</name>
</gene>
<dbReference type="OrthoDB" id="552049at2759"/>
<evidence type="ECO:0000259" key="3">
    <source>
        <dbReference type="PROSITE" id="PS50076"/>
    </source>
</evidence>
<name>A0A9P9F855_9HYPO</name>
<dbReference type="Gene3D" id="1.10.287.110">
    <property type="entry name" value="DnaJ domain"/>
    <property type="match status" value="1"/>
</dbReference>
<dbReference type="GO" id="GO:0016558">
    <property type="term" value="P:protein import into peroxisome matrix"/>
    <property type="evidence" value="ECO:0007669"/>
    <property type="project" value="TreeGrafter"/>
</dbReference>
<dbReference type="PANTHER" id="PTHR45006">
    <property type="entry name" value="DNAJ-LIKE PROTEIN 1"/>
    <property type="match status" value="1"/>
</dbReference>
<evidence type="ECO:0000313" key="5">
    <source>
        <dbReference type="Proteomes" id="UP000717696"/>
    </source>
</evidence>
<feature type="compositionally biased region" description="Low complexity" evidence="2">
    <location>
        <begin position="201"/>
        <end position="210"/>
    </location>
</feature>
<dbReference type="Proteomes" id="UP000717696">
    <property type="component" value="Unassembled WGS sequence"/>
</dbReference>
<feature type="compositionally biased region" description="Basic and acidic residues" evidence="2">
    <location>
        <begin position="147"/>
        <end position="157"/>
    </location>
</feature>
<dbReference type="SUPFAM" id="SSF46565">
    <property type="entry name" value="Chaperone J-domain"/>
    <property type="match status" value="1"/>
</dbReference>
<dbReference type="PROSITE" id="PS00636">
    <property type="entry name" value="DNAJ_1"/>
    <property type="match status" value="1"/>
</dbReference>
<accession>A0A9P9F855</accession>
<dbReference type="CDD" id="cd06257">
    <property type="entry name" value="DnaJ"/>
    <property type="match status" value="1"/>
</dbReference>
<feature type="domain" description="J" evidence="3">
    <location>
        <begin position="6"/>
        <end position="71"/>
    </location>
</feature>
<dbReference type="InterPro" id="IPR018253">
    <property type="entry name" value="DnaJ_domain_CS"/>
</dbReference>
<reference evidence="4" key="1">
    <citation type="journal article" date="2021" name="Nat. Commun.">
        <title>Genetic determinants of endophytism in the Arabidopsis root mycobiome.</title>
        <authorList>
            <person name="Mesny F."/>
            <person name="Miyauchi S."/>
            <person name="Thiergart T."/>
            <person name="Pickel B."/>
            <person name="Atanasova L."/>
            <person name="Karlsson M."/>
            <person name="Huettel B."/>
            <person name="Barry K.W."/>
            <person name="Haridas S."/>
            <person name="Chen C."/>
            <person name="Bauer D."/>
            <person name="Andreopoulos W."/>
            <person name="Pangilinan J."/>
            <person name="LaButti K."/>
            <person name="Riley R."/>
            <person name="Lipzen A."/>
            <person name="Clum A."/>
            <person name="Drula E."/>
            <person name="Henrissat B."/>
            <person name="Kohler A."/>
            <person name="Grigoriev I.V."/>
            <person name="Martin F.M."/>
            <person name="Hacquard S."/>
        </authorList>
    </citation>
    <scope>NUCLEOTIDE SEQUENCE</scope>
    <source>
        <strain evidence="4">MPI-CAGE-AT-0021</strain>
    </source>
</reference>
<comment type="caution">
    <text evidence="4">The sequence shown here is derived from an EMBL/GenBank/DDBJ whole genome shotgun (WGS) entry which is preliminary data.</text>
</comment>
<protein>
    <submittedName>
        <fullName evidence="4">X-domain of DnaJ-containing-domain-containing protein</fullName>
    </submittedName>
</protein>
<dbReference type="PRINTS" id="PR00625">
    <property type="entry name" value="JDOMAIN"/>
</dbReference>
<dbReference type="InterPro" id="IPR036869">
    <property type="entry name" value="J_dom_sf"/>
</dbReference>
<dbReference type="EMBL" id="JAGMUU010000004">
    <property type="protein sequence ID" value="KAH7155727.1"/>
    <property type="molecule type" value="Genomic_DNA"/>
</dbReference>
<dbReference type="Pfam" id="PF00226">
    <property type="entry name" value="DnaJ"/>
    <property type="match status" value="1"/>
</dbReference>
<feature type="compositionally biased region" description="Low complexity" evidence="2">
    <location>
        <begin position="183"/>
        <end position="192"/>
    </location>
</feature>
<dbReference type="SMART" id="SM00271">
    <property type="entry name" value="DnaJ"/>
    <property type="match status" value="1"/>
</dbReference>
<dbReference type="InterPro" id="IPR001623">
    <property type="entry name" value="DnaJ_domain"/>
</dbReference>
<proteinExistence type="predicted"/>
<evidence type="ECO:0000256" key="1">
    <source>
        <dbReference type="ARBA" id="ARBA00023186"/>
    </source>
</evidence>
<dbReference type="AlphaFoldDB" id="A0A9P9F855"/>
<dbReference type="Pfam" id="PF14308">
    <property type="entry name" value="DnaJ-X"/>
    <property type="match status" value="1"/>
</dbReference>
<organism evidence="4 5">
    <name type="scientific">Dactylonectria estremocensis</name>
    <dbReference type="NCBI Taxonomy" id="1079267"/>
    <lineage>
        <taxon>Eukaryota</taxon>
        <taxon>Fungi</taxon>
        <taxon>Dikarya</taxon>
        <taxon>Ascomycota</taxon>
        <taxon>Pezizomycotina</taxon>
        <taxon>Sordariomycetes</taxon>
        <taxon>Hypocreomycetidae</taxon>
        <taxon>Hypocreales</taxon>
        <taxon>Nectriaceae</taxon>
        <taxon>Dactylonectria</taxon>
    </lineage>
</organism>
<feature type="compositionally biased region" description="Pro residues" evidence="2">
    <location>
        <begin position="161"/>
        <end position="173"/>
    </location>
</feature>
<dbReference type="GO" id="GO:0005829">
    <property type="term" value="C:cytosol"/>
    <property type="evidence" value="ECO:0007669"/>
    <property type="project" value="TreeGrafter"/>
</dbReference>
<dbReference type="PROSITE" id="PS50076">
    <property type="entry name" value="DNAJ_2"/>
    <property type="match status" value="1"/>
</dbReference>
<sequence>MVVDTAYYDALGVSPTATELEIKKAYRKMAIVHHPDKNPNDPTAHEKFQTIGEAYQVLSDPDLRKAYDKFGKDHAKPQEGFADPAEFFTSIFGGEAFLDWIGEISLMKDLTATMDITMKEEEEAAAAAEAEAAAATAEGGDFPGTDEALKESLKDQQHQAAPPPGASAPPPPTVVVEDEKPKTAPAPGGVADAPPPPPPRSEATSPAPSTGSHSRTQIPLRPALMDKSHEEAEGELSEEALKQKEKKKGSLSKEQREQLAAYEKERARIRQERVDSLVSKLLDRCSVWTETDKGADVTRAFQEKMRLEVEELKMESFGIDILHAIGQTYVSKASTLLRSQKFLGIGGFFSKIRDKGTLVKETWNTISSAIDAQQTMEDMAKMEEKGGEDWTEEKRVEYERRVTGKILTAAWRGSKFEIQSVLREVCDSILNDKKVSLSKRLERAQALVLIGDILNKAERSPEEEGDYLVFEQLVAEAAIKKDKDEEGKRKKGHKGHKKEAEDVAADAPNVPKSG</sequence>
<dbReference type="PANTHER" id="PTHR45006:SF1">
    <property type="entry name" value="DNAJ-LIKE PROTEIN 1"/>
    <property type="match status" value="1"/>
</dbReference>
<keyword evidence="1" id="KW-0143">Chaperone</keyword>
<evidence type="ECO:0000256" key="2">
    <source>
        <dbReference type="SAM" id="MobiDB-lite"/>
    </source>
</evidence>
<evidence type="ECO:0000313" key="4">
    <source>
        <dbReference type="EMBL" id="KAH7155727.1"/>
    </source>
</evidence>